<comment type="similarity">
    <text evidence="1">Belongs to the UPF0213 family.</text>
</comment>
<evidence type="ECO:0000313" key="6">
    <source>
        <dbReference type="Proteomes" id="UP000620147"/>
    </source>
</evidence>
<gene>
    <name evidence="5" type="ORF">BUFA31_19520</name>
</gene>
<organism evidence="5 6">
    <name type="scientific">Butyricicoccus faecihominis</name>
    <dbReference type="NCBI Taxonomy" id="1712515"/>
    <lineage>
        <taxon>Bacteria</taxon>
        <taxon>Bacillati</taxon>
        <taxon>Bacillota</taxon>
        <taxon>Clostridia</taxon>
        <taxon>Eubacteriales</taxon>
        <taxon>Butyricicoccaceae</taxon>
        <taxon>Butyricicoccus</taxon>
    </lineage>
</organism>
<evidence type="ECO:0000256" key="1">
    <source>
        <dbReference type="ARBA" id="ARBA00007435"/>
    </source>
</evidence>
<dbReference type="PROSITE" id="PS50164">
    <property type="entry name" value="GIY_YIG"/>
    <property type="match status" value="1"/>
</dbReference>
<name>A0ABQ1E1M7_9FIRM</name>
<dbReference type="EMBL" id="BLYJ01000025">
    <property type="protein sequence ID" value="GFO88788.1"/>
    <property type="molecule type" value="Genomic_DNA"/>
</dbReference>
<keyword evidence="6" id="KW-1185">Reference proteome</keyword>
<feature type="domain" description="Nudix hydrolase" evidence="4">
    <location>
        <begin position="110"/>
        <end position="251"/>
    </location>
</feature>
<dbReference type="PANTHER" id="PTHR34477:SF1">
    <property type="entry name" value="UPF0213 PROTEIN YHBQ"/>
    <property type="match status" value="1"/>
</dbReference>
<evidence type="ECO:0000313" key="5">
    <source>
        <dbReference type="EMBL" id="GFO88788.1"/>
    </source>
</evidence>
<evidence type="ECO:0000256" key="2">
    <source>
        <dbReference type="ARBA" id="ARBA00022801"/>
    </source>
</evidence>
<dbReference type="InterPro" id="IPR035901">
    <property type="entry name" value="GIY-YIG_endonuc_sf"/>
</dbReference>
<dbReference type="InterPro" id="IPR000086">
    <property type="entry name" value="NUDIX_hydrolase_dom"/>
</dbReference>
<sequence length="279" mass="30819">MSGYTYVLRCADDTLYCGWTNDLTARLAAHNSGKGAKYTRGRGPVTLAYSEMFDTQSEAMQREAAIKRLTRPQKQALIDSQNGGELLTVYDADGRACGERPRAVVHAQGLFHHVCHLWVVGKRDGVCGIWLQQRQFDRPLFPGGFDLTSTGHIDPGETPQTAVLREAREESGLQLTAADLIDGGSYRQRYSRGEVGFDDELAYTFLARIDSIPLFRPGPEVAEMLFVPLADFAAAQEQGASLTGLTPDGRTMEMPNESLCCLHTEEWQGAKPRIEALFD</sequence>
<proteinExistence type="inferred from homology"/>
<accession>A0ABQ1E1M7</accession>
<dbReference type="Pfam" id="PF00293">
    <property type="entry name" value="NUDIX"/>
    <property type="match status" value="1"/>
</dbReference>
<dbReference type="RefSeq" id="WP_188886575.1">
    <property type="nucleotide sequence ID" value="NZ_BLYJ01000025.1"/>
</dbReference>
<keyword evidence="2" id="KW-0378">Hydrolase</keyword>
<dbReference type="InterPro" id="IPR020084">
    <property type="entry name" value="NUDIX_hydrolase_CS"/>
</dbReference>
<evidence type="ECO:0000259" key="4">
    <source>
        <dbReference type="PROSITE" id="PS51462"/>
    </source>
</evidence>
<dbReference type="InterPro" id="IPR000305">
    <property type="entry name" value="GIY-YIG_endonuc"/>
</dbReference>
<dbReference type="Gene3D" id="3.40.1440.10">
    <property type="entry name" value="GIY-YIG endonuclease"/>
    <property type="match status" value="1"/>
</dbReference>
<dbReference type="Gene3D" id="3.90.79.10">
    <property type="entry name" value="Nucleoside Triphosphate Pyrophosphohydrolase"/>
    <property type="match status" value="1"/>
</dbReference>
<dbReference type="CDD" id="cd04692">
    <property type="entry name" value="NUDIX_Hydrolase"/>
    <property type="match status" value="1"/>
</dbReference>
<dbReference type="Pfam" id="PF01541">
    <property type="entry name" value="GIY-YIG"/>
    <property type="match status" value="1"/>
</dbReference>
<evidence type="ECO:0000259" key="3">
    <source>
        <dbReference type="PROSITE" id="PS50164"/>
    </source>
</evidence>
<dbReference type="PROSITE" id="PS00893">
    <property type="entry name" value="NUDIX_BOX"/>
    <property type="match status" value="1"/>
</dbReference>
<protein>
    <recommendedName>
        <fullName evidence="7">Nudix hydrolase domain-containing protein</fullName>
    </recommendedName>
</protein>
<dbReference type="InterPro" id="IPR015797">
    <property type="entry name" value="NUDIX_hydrolase-like_dom_sf"/>
</dbReference>
<dbReference type="PROSITE" id="PS51462">
    <property type="entry name" value="NUDIX"/>
    <property type="match status" value="1"/>
</dbReference>
<comment type="caution">
    <text evidence="5">The sequence shown here is derived from an EMBL/GenBank/DDBJ whole genome shotgun (WGS) entry which is preliminary data.</text>
</comment>
<dbReference type="Proteomes" id="UP000620147">
    <property type="component" value="Unassembled WGS sequence"/>
</dbReference>
<reference evidence="5 6" key="1">
    <citation type="submission" date="2020-06" db="EMBL/GenBank/DDBJ databases">
        <title>Characterization of fructooligosaccharide metabolism and fructooligosaccharide-degrading enzymes in human commensal butyrate producers.</title>
        <authorList>
            <person name="Tanno H."/>
            <person name="Fujii T."/>
            <person name="Hirano K."/>
            <person name="Maeno S."/>
            <person name="Tonozuka T."/>
            <person name="Sakamoto M."/>
            <person name="Ohkuma M."/>
            <person name="Tochio T."/>
            <person name="Endo A."/>
        </authorList>
    </citation>
    <scope>NUCLEOTIDE SEQUENCE [LARGE SCALE GENOMIC DNA]</scope>
    <source>
        <strain evidence="5 6">JCM 31056</strain>
    </source>
</reference>
<evidence type="ECO:0008006" key="7">
    <source>
        <dbReference type="Google" id="ProtNLM"/>
    </source>
</evidence>
<dbReference type="PANTHER" id="PTHR34477">
    <property type="entry name" value="UPF0213 PROTEIN YHBQ"/>
    <property type="match status" value="1"/>
</dbReference>
<feature type="domain" description="GIY-YIG" evidence="3">
    <location>
        <begin position="1"/>
        <end position="76"/>
    </location>
</feature>
<dbReference type="SUPFAM" id="SSF55811">
    <property type="entry name" value="Nudix"/>
    <property type="match status" value="1"/>
</dbReference>
<dbReference type="CDD" id="cd10456">
    <property type="entry name" value="GIY-YIG_UPF0213"/>
    <property type="match status" value="1"/>
</dbReference>
<dbReference type="SUPFAM" id="SSF82771">
    <property type="entry name" value="GIY-YIG endonuclease"/>
    <property type="match status" value="1"/>
</dbReference>
<dbReference type="InterPro" id="IPR050190">
    <property type="entry name" value="UPF0213_domain"/>
</dbReference>